<evidence type="ECO:0000259" key="5">
    <source>
        <dbReference type="Pfam" id="PF01613"/>
    </source>
</evidence>
<dbReference type="Gene3D" id="2.30.110.10">
    <property type="entry name" value="Electron Transport, Fmn-binding Protein, Chain A"/>
    <property type="match status" value="1"/>
</dbReference>
<comment type="similarity">
    <text evidence="4">Belongs to the flavoredoxin family.</text>
</comment>
<evidence type="ECO:0000256" key="2">
    <source>
        <dbReference type="ARBA" id="ARBA00022630"/>
    </source>
</evidence>
<dbReference type="PANTHER" id="PTHR33798">
    <property type="entry name" value="FLAVOPROTEIN OXYGENASE"/>
    <property type="match status" value="1"/>
</dbReference>
<dbReference type="RefSeq" id="WP_210758987.1">
    <property type="nucleotide sequence ID" value="NZ_CP060139.1"/>
</dbReference>
<organism evidence="6 7">
    <name type="scientific">Croceimicrobium hydrocarbonivorans</name>
    <dbReference type="NCBI Taxonomy" id="2761580"/>
    <lineage>
        <taxon>Bacteria</taxon>
        <taxon>Pseudomonadati</taxon>
        <taxon>Bacteroidota</taxon>
        <taxon>Flavobacteriia</taxon>
        <taxon>Flavobacteriales</taxon>
        <taxon>Owenweeksiaceae</taxon>
        <taxon>Croceimicrobium</taxon>
    </lineage>
</organism>
<feature type="domain" description="Flavin reductase like" evidence="5">
    <location>
        <begin position="37"/>
        <end position="169"/>
    </location>
</feature>
<dbReference type="Pfam" id="PF01613">
    <property type="entry name" value="Flavin_Reduct"/>
    <property type="match status" value="1"/>
</dbReference>
<dbReference type="PANTHER" id="PTHR33798:SF5">
    <property type="entry name" value="FLAVIN REDUCTASE LIKE DOMAIN-CONTAINING PROTEIN"/>
    <property type="match status" value="1"/>
</dbReference>
<evidence type="ECO:0000313" key="7">
    <source>
        <dbReference type="Proteomes" id="UP000516305"/>
    </source>
</evidence>
<dbReference type="InterPro" id="IPR002563">
    <property type="entry name" value="Flavin_Rdtase-like_dom"/>
</dbReference>
<reference evidence="6 7" key="1">
    <citation type="submission" date="2020-08" db="EMBL/GenBank/DDBJ databases">
        <title>Croceimicrobium hydrocarbonivorans gen. nov., sp. nov., a novel marine bacterium isolated from a bacterial consortium that degrades polyethylene terephthalate.</title>
        <authorList>
            <person name="Liu R."/>
        </authorList>
    </citation>
    <scope>NUCLEOTIDE SEQUENCE [LARGE SCALE GENOMIC DNA]</scope>
    <source>
        <strain evidence="6 7">A20-9</strain>
    </source>
</reference>
<dbReference type="EMBL" id="CP060139">
    <property type="protein sequence ID" value="QNR24460.1"/>
    <property type="molecule type" value="Genomic_DNA"/>
</dbReference>
<evidence type="ECO:0000256" key="3">
    <source>
        <dbReference type="ARBA" id="ARBA00022643"/>
    </source>
</evidence>
<comment type="cofactor">
    <cofactor evidence="1">
        <name>FMN</name>
        <dbReference type="ChEBI" id="CHEBI:58210"/>
    </cofactor>
</comment>
<accession>A0A7H0VFG2</accession>
<proteinExistence type="inferred from homology"/>
<dbReference type="GO" id="GO:0010181">
    <property type="term" value="F:FMN binding"/>
    <property type="evidence" value="ECO:0007669"/>
    <property type="project" value="InterPro"/>
</dbReference>
<sequence length="220" mass="24592">MAGEGLHFKSADFEAWESRYRANFFNSLGGYKSFNLLISRNSEGVLNAAPFFSVQHIGSNPPLLSLIFRPHTVERHSLENFRASGLATINAVSAEIVDQAHQAAAKYPREVSELEAVGLNAVQRDFSIPFLKESHLGIGLQWVSEQKIHANNTLMVVASILEVHLNKPEALLNDGFIEQHRLNTVSVNGLDTYYLPKPLKRLAYPESNSKPKEKAWPKKN</sequence>
<keyword evidence="7" id="KW-1185">Reference proteome</keyword>
<dbReference type="InterPro" id="IPR012349">
    <property type="entry name" value="Split_barrel_FMN-bd"/>
</dbReference>
<dbReference type="GO" id="GO:0016646">
    <property type="term" value="F:oxidoreductase activity, acting on the CH-NH group of donors, NAD or NADP as acceptor"/>
    <property type="evidence" value="ECO:0007669"/>
    <property type="project" value="UniProtKB-ARBA"/>
</dbReference>
<evidence type="ECO:0000256" key="1">
    <source>
        <dbReference type="ARBA" id="ARBA00001917"/>
    </source>
</evidence>
<protein>
    <submittedName>
        <fullName evidence="6">Flavin reductase</fullName>
    </submittedName>
</protein>
<evidence type="ECO:0000256" key="4">
    <source>
        <dbReference type="ARBA" id="ARBA00038054"/>
    </source>
</evidence>
<dbReference type="KEGG" id="chyd:H4K34_01055"/>
<evidence type="ECO:0000313" key="6">
    <source>
        <dbReference type="EMBL" id="QNR24460.1"/>
    </source>
</evidence>
<keyword evidence="3" id="KW-0288">FMN</keyword>
<keyword evidence="2" id="KW-0285">Flavoprotein</keyword>
<name>A0A7H0VFG2_9FLAO</name>
<dbReference type="Proteomes" id="UP000516305">
    <property type="component" value="Chromosome"/>
</dbReference>
<dbReference type="AlphaFoldDB" id="A0A7H0VFG2"/>
<gene>
    <name evidence="6" type="ORF">H4K34_01055</name>
</gene>
<dbReference type="SUPFAM" id="SSF50475">
    <property type="entry name" value="FMN-binding split barrel"/>
    <property type="match status" value="1"/>
</dbReference>